<feature type="region of interest" description="Disordered" evidence="1">
    <location>
        <begin position="16"/>
        <end position="43"/>
    </location>
</feature>
<gene>
    <name evidence="2" type="ORF">J2W88_002750</name>
    <name evidence="3" type="ORF">J2W93_003538</name>
</gene>
<evidence type="ECO:0000313" key="2">
    <source>
        <dbReference type="EMBL" id="MDR6767469.1"/>
    </source>
</evidence>
<keyword evidence="4" id="KW-1185">Reference proteome</keyword>
<dbReference type="EMBL" id="JAVDTS010000005">
    <property type="protein sequence ID" value="MDR6838691.1"/>
    <property type="molecule type" value="Genomic_DNA"/>
</dbReference>
<organism evidence="2 5">
    <name type="scientific">Acidovorax delafieldii</name>
    <name type="common">Pseudomonas delafieldii</name>
    <dbReference type="NCBI Taxonomy" id="47920"/>
    <lineage>
        <taxon>Bacteria</taxon>
        <taxon>Pseudomonadati</taxon>
        <taxon>Pseudomonadota</taxon>
        <taxon>Betaproteobacteria</taxon>
        <taxon>Burkholderiales</taxon>
        <taxon>Comamonadaceae</taxon>
        <taxon>Acidovorax</taxon>
    </lineage>
</organism>
<reference evidence="2 4" key="1">
    <citation type="submission" date="2023-07" db="EMBL/GenBank/DDBJ databases">
        <title>Sorghum-associated microbial communities from plants grown in Nebraska, USA.</title>
        <authorList>
            <person name="Schachtman D."/>
        </authorList>
    </citation>
    <scope>NUCLEOTIDE SEQUENCE</scope>
    <source>
        <strain evidence="3 4">BE105</strain>
        <strain evidence="2">BE69</strain>
    </source>
</reference>
<sequence length="165" mass="18030">MNFEFDLHGWYVGASEDPGLRTTTEAPANTSTREAEGEPRANWNGAAWVDVPYEAPPAPPESAEDPRIWWMDVGPFYDRFGSDALAIAASDHGACKAVQTLTSVRKYIDLKDLRVAAMIDMLIATDQPVAQPWAPGSGPMTPEKKAAILTTPTTEYERHIKGLEG</sequence>
<dbReference type="RefSeq" id="WP_209819953.1">
    <property type="nucleotide sequence ID" value="NZ_JAVDTL010000004.1"/>
</dbReference>
<evidence type="ECO:0000313" key="4">
    <source>
        <dbReference type="Proteomes" id="UP001249076"/>
    </source>
</evidence>
<protein>
    <submittedName>
        <fullName evidence="2">Uncharacterized protein</fullName>
    </submittedName>
</protein>
<dbReference type="Proteomes" id="UP001253458">
    <property type="component" value="Unassembled WGS sequence"/>
</dbReference>
<evidence type="ECO:0000313" key="3">
    <source>
        <dbReference type="EMBL" id="MDR6838691.1"/>
    </source>
</evidence>
<evidence type="ECO:0000313" key="5">
    <source>
        <dbReference type="Proteomes" id="UP001253458"/>
    </source>
</evidence>
<comment type="caution">
    <text evidence="2">The sequence shown here is derived from an EMBL/GenBank/DDBJ whole genome shotgun (WGS) entry which is preliminary data.</text>
</comment>
<proteinExistence type="predicted"/>
<evidence type="ECO:0000256" key="1">
    <source>
        <dbReference type="SAM" id="MobiDB-lite"/>
    </source>
</evidence>
<dbReference type="Proteomes" id="UP001249076">
    <property type="component" value="Unassembled WGS sequence"/>
</dbReference>
<dbReference type="AlphaFoldDB" id="A0AAJ2BXL4"/>
<dbReference type="EMBL" id="JAVDTL010000004">
    <property type="protein sequence ID" value="MDR6767469.1"/>
    <property type="molecule type" value="Genomic_DNA"/>
</dbReference>
<name>A0AAJ2BXL4_ACIDE</name>
<feature type="compositionally biased region" description="Polar residues" evidence="1">
    <location>
        <begin position="21"/>
        <end position="32"/>
    </location>
</feature>
<accession>A0AAJ2BXL4</accession>